<accession>A0A4U6R2N6</accession>
<evidence type="ECO:0000313" key="3">
    <source>
        <dbReference type="EMBL" id="TKV67651.1"/>
    </source>
</evidence>
<dbReference type="Gene3D" id="3.40.50.2000">
    <property type="entry name" value="Glycogen Phosphorylase B"/>
    <property type="match status" value="1"/>
</dbReference>
<reference evidence="3 4" key="1">
    <citation type="submission" date="2019-05" db="EMBL/GenBank/DDBJ databases">
        <title>Marinobacter panjinensis sp. nov., a moderately halophilic bacterium isolated from sea tidal flat environment.</title>
        <authorList>
            <person name="Yang W."/>
            <person name="An M."/>
            <person name="He W."/>
            <person name="Luo X."/>
            <person name="Zhu L."/>
            <person name="Chen G."/>
            <person name="Zhang Y."/>
            <person name="Wang Y."/>
        </authorList>
    </citation>
    <scope>NUCLEOTIDE SEQUENCE [LARGE SCALE GENOMIC DNA]</scope>
    <source>
        <strain evidence="3 4">PJ-16</strain>
    </source>
</reference>
<dbReference type="RefSeq" id="WP_137435065.1">
    <property type="nucleotide sequence ID" value="NZ_JANRHC010000001.1"/>
</dbReference>
<name>A0A4U6R2N6_9GAMM</name>
<dbReference type="EC" id="3.6.1.57" evidence="3"/>
<dbReference type="InterPro" id="IPR020023">
    <property type="entry name" value="PseG"/>
</dbReference>
<dbReference type="Gene3D" id="3.40.50.11190">
    <property type="match status" value="1"/>
</dbReference>
<keyword evidence="3" id="KW-0378">Hydrolase</keyword>
<dbReference type="AlphaFoldDB" id="A0A4U6R2N6"/>
<dbReference type="EMBL" id="SZYH01000001">
    <property type="protein sequence ID" value="TKV67651.1"/>
    <property type="molecule type" value="Genomic_DNA"/>
</dbReference>
<evidence type="ECO:0000256" key="2">
    <source>
        <dbReference type="PIRSR" id="PIRSR620023-2"/>
    </source>
</evidence>
<dbReference type="OrthoDB" id="9788924at2"/>
<evidence type="ECO:0000256" key="1">
    <source>
        <dbReference type="PIRSR" id="PIRSR620023-1"/>
    </source>
</evidence>
<protein>
    <submittedName>
        <fullName evidence="3">UDP-2,4-diacetamido-2,4, 6-trideoxy-beta-L-altropyranose hydrolase</fullName>
        <ecNumber evidence="3">3.6.1.57</ecNumber>
    </submittedName>
</protein>
<comment type="caution">
    <text evidence="3">The sequence shown here is derived from an EMBL/GenBank/DDBJ whole genome shotgun (WGS) entry which is preliminary data.</text>
</comment>
<feature type="binding site" evidence="2">
    <location>
        <position position="281"/>
    </location>
    <ligand>
        <name>substrate</name>
    </ligand>
</feature>
<evidence type="ECO:0000313" key="4">
    <source>
        <dbReference type="Proteomes" id="UP000308488"/>
    </source>
</evidence>
<dbReference type="Proteomes" id="UP000308488">
    <property type="component" value="Unassembled WGS sequence"/>
</dbReference>
<organism evidence="3 4">
    <name type="scientific">Marinobacter panjinensis</name>
    <dbReference type="NCBI Taxonomy" id="2576384"/>
    <lineage>
        <taxon>Bacteria</taxon>
        <taxon>Pseudomonadati</taxon>
        <taxon>Pseudomonadota</taxon>
        <taxon>Gammaproteobacteria</taxon>
        <taxon>Pseudomonadales</taxon>
        <taxon>Marinobacteraceae</taxon>
        <taxon>Marinobacter</taxon>
    </lineage>
</organism>
<dbReference type="NCBIfam" id="TIGR03590">
    <property type="entry name" value="PseG"/>
    <property type="match status" value="1"/>
</dbReference>
<feature type="active site" description="Proton acceptor" evidence="1">
    <location>
        <position position="17"/>
    </location>
</feature>
<sequence length="363" mass="40406">MNFVFRTDASISIGTGHVMRCLTLAQELRRQGHQCRFICRDHSGHLGDLIVDKGFYIDLLSAPADEVENPAHASKKTFHAAWLGVGWQLDAEQTLEAIDSVEVDWLVVDHYSLDSRWELKVRGAGCRVMVVDDLADRPHHADLLLDQNILGPESESPYKSLVNAECVLLLGPRYAMLGHEYSLLSRALPYRDNKVLRVLIFVGGSDPHHLTESYLQAVATPEFQHLQVNVVLGKNHPAPEAVEEIARSRKGTALFSGLPSLAAQMIRCDLMLGGGGATNWERMCLGLTTIVVSVAHNQYETCQQLAKHGLINFVGVAEEISIEDIQRTLRGILGDSPRRVKQMEMMRNVVDGYGTERIVKRLI</sequence>
<keyword evidence="4" id="KW-1185">Reference proteome</keyword>
<gene>
    <name evidence="3" type="primary">pseG</name>
    <name evidence="3" type="ORF">FDP08_05900</name>
</gene>
<proteinExistence type="predicted"/>
<dbReference type="SUPFAM" id="SSF53756">
    <property type="entry name" value="UDP-Glycosyltransferase/glycogen phosphorylase"/>
    <property type="match status" value="1"/>
</dbReference>
<dbReference type="GO" id="GO:0016787">
    <property type="term" value="F:hydrolase activity"/>
    <property type="evidence" value="ECO:0007669"/>
    <property type="project" value="UniProtKB-KW"/>
</dbReference>